<organism evidence="7 8">
    <name type="scientific">Stylosanthes scabra</name>
    <dbReference type="NCBI Taxonomy" id="79078"/>
    <lineage>
        <taxon>Eukaryota</taxon>
        <taxon>Viridiplantae</taxon>
        <taxon>Streptophyta</taxon>
        <taxon>Embryophyta</taxon>
        <taxon>Tracheophyta</taxon>
        <taxon>Spermatophyta</taxon>
        <taxon>Magnoliopsida</taxon>
        <taxon>eudicotyledons</taxon>
        <taxon>Gunneridae</taxon>
        <taxon>Pentapetalae</taxon>
        <taxon>rosids</taxon>
        <taxon>fabids</taxon>
        <taxon>Fabales</taxon>
        <taxon>Fabaceae</taxon>
        <taxon>Papilionoideae</taxon>
        <taxon>50 kb inversion clade</taxon>
        <taxon>dalbergioids sensu lato</taxon>
        <taxon>Dalbergieae</taxon>
        <taxon>Pterocarpus clade</taxon>
        <taxon>Stylosanthes</taxon>
    </lineage>
</organism>
<sequence length="1102" mass="123593">MKILKPGKLQLSPSDFALVLQKCLKAKALRPGMQVHATLLTSGTNMNAVSLSSKLVAMYASCGDLKSARLLFPKIENPNVFAFNWMVLGLAYNGYYDDALCYFRWMRQLGHLGNKFTFPNVLKTCVGLMDVNKGMQVHAMACEMGFQDDVSVANALIHMYCKCGRVSYACQVFDKMPVRDVASWTSMICGFRNSGKIEEALVLFERMKLEGLEPNEFTWNVMIVAYARSKDTSKAFGFADRMKKEGFVPDLVAWNALISGFVQNHKDMEALKLFWEMLNSGIQPNQVTIAALLPACGSSGYIIWGREIHGFILRKGFDVNVFIASALIDMYSKSGYLKDAHTVFNNIPSKDVASWNAMIDCYGKYGMIDSSLELFRKMQEQGLQPNEVTFTCLLSACSHSGSVQKGLEIFRSMKERYGIEANLQHYACVVDLFCRSGKTVEAYEFLKTMPMQVTELIAGAFLNGCNIHGRSDLAKMMADELMKMQLKGSGGIVTLSNIYAADGEWDRVGSLRKVMKEKNVHKNPGISWLEKPGEILDGKKEKEGINKAGICDHEDGCGGQRCGRHGPPIRFPFRLKEKEPAHCGYPGFDLTCSNTHETFIEFSAVKLLVTDILYEYNYFRVSDTQNCLPSQLLKLINTSSSISPFQFSRDQSLQDTSFFNCSPDAQYQLSCPIYVASSDETLLTSNLVSCTKMFDISSTFYDSQMVVFYNTLNLCWSKPNCTICETQGKRCKLKNNGTQDEVECFGHHHYKLLLGSTGEDRARIDKFLQDYRALKPTRFSYADIKRITNGFKDKLGEGAHGAVFKGMLSSEIAVAVKILNSNTEGEGKDFTNEVGTMSKIHHVNVVRLLGFCAQGFHCALVYDFFPKGSLESFISTPDKKDIFLGWGKLHQIALGVARGIEYLHHGCEQQILHFDINPHNILLDDNFIPKITDFGLAKLCSKDQSKVSMTAAKGTMGYIAPEIVSRNFRNVSYKADIYSYGMLLLEMVGGRKNIEMEVEGSLRILYPEWVHNLLDGGDFHVHIEDEEDNKLAKKIAIVGLQCIQWQPSDRPSIKTVIGMLEGDADKLYVPRNLFDLTNSISRGPQITHQTRPLSLELERIEE</sequence>
<keyword evidence="2" id="KW-0732">Signal</keyword>
<dbReference type="Gene3D" id="1.10.510.10">
    <property type="entry name" value="Transferase(Phosphotransferase) domain 1"/>
    <property type="match status" value="1"/>
</dbReference>
<dbReference type="Pfam" id="PF20431">
    <property type="entry name" value="E_motif"/>
    <property type="match status" value="1"/>
</dbReference>
<dbReference type="PANTHER" id="PTHR47926:SF453">
    <property type="entry name" value="PENTATRICOPEPTIDE REPEAT (PPR) SUPERFAMILY PROTEIN"/>
    <property type="match status" value="1"/>
</dbReference>
<dbReference type="Pfam" id="PF13041">
    <property type="entry name" value="PPR_2"/>
    <property type="match status" value="3"/>
</dbReference>
<feature type="binding site" evidence="5">
    <location>
        <position position="817"/>
    </location>
    <ligand>
        <name>ATP</name>
        <dbReference type="ChEBI" id="CHEBI:30616"/>
    </ligand>
</feature>
<evidence type="ECO:0000256" key="2">
    <source>
        <dbReference type="ARBA" id="ARBA00022729"/>
    </source>
</evidence>
<keyword evidence="8" id="KW-1185">Reference proteome</keyword>
<feature type="domain" description="Protein kinase" evidence="6">
    <location>
        <begin position="789"/>
        <end position="1069"/>
    </location>
</feature>
<dbReference type="InterPro" id="IPR011990">
    <property type="entry name" value="TPR-like_helical_dom_sf"/>
</dbReference>
<dbReference type="Gene3D" id="1.25.40.10">
    <property type="entry name" value="Tetratricopeptide repeat domain"/>
    <property type="match status" value="3"/>
</dbReference>
<feature type="repeat" description="PPR" evidence="4">
    <location>
        <begin position="149"/>
        <end position="179"/>
    </location>
</feature>
<dbReference type="InterPro" id="IPR017441">
    <property type="entry name" value="Protein_kinase_ATP_BS"/>
</dbReference>
<name>A0ABU6SL08_9FABA</name>
<evidence type="ECO:0000313" key="8">
    <source>
        <dbReference type="Proteomes" id="UP001341840"/>
    </source>
</evidence>
<keyword evidence="5" id="KW-0547">Nucleotide-binding</keyword>
<dbReference type="Pfam" id="PF00069">
    <property type="entry name" value="Pkinase"/>
    <property type="match status" value="1"/>
</dbReference>
<evidence type="ECO:0000256" key="4">
    <source>
        <dbReference type="PROSITE-ProRule" id="PRU00708"/>
    </source>
</evidence>
<dbReference type="Pfam" id="PF12854">
    <property type="entry name" value="PPR_1"/>
    <property type="match status" value="1"/>
</dbReference>
<keyword evidence="3" id="KW-0677">Repeat</keyword>
<evidence type="ECO:0000256" key="1">
    <source>
        <dbReference type="ARBA" id="ARBA00004167"/>
    </source>
</evidence>
<dbReference type="PANTHER" id="PTHR47926">
    <property type="entry name" value="PENTATRICOPEPTIDE REPEAT-CONTAINING PROTEIN"/>
    <property type="match status" value="1"/>
</dbReference>
<dbReference type="InterPro" id="IPR011009">
    <property type="entry name" value="Kinase-like_dom_sf"/>
</dbReference>
<evidence type="ECO:0000313" key="7">
    <source>
        <dbReference type="EMBL" id="MED6137122.1"/>
    </source>
</evidence>
<evidence type="ECO:0000256" key="5">
    <source>
        <dbReference type="PROSITE-ProRule" id="PRU10141"/>
    </source>
</evidence>
<dbReference type="SUPFAM" id="SSF56112">
    <property type="entry name" value="Protein kinase-like (PK-like)"/>
    <property type="match status" value="1"/>
</dbReference>
<dbReference type="InterPro" id="IPR002885">
    <property type="entry name" value="PPR_rpt"/>
</dbReference>
<gene>
    <name evidence="7" type="ORF">PIB30_062054</name>
</gene>
<accession>A0ABU6SL08</accession>
<comment type="subcellular location">
    <subcellularLocation>
        <location evidence="1">Membrane</location>
        <topology evidence="1">Single-pass membrane protein</topology>
    </subcellularLocation>
</comment>
<feature type="repeat" description="PPR" evidence="4">
    <location>
        <begin position="386"/>
        <end position="416"/>
    </location>
</feature>
<dbReference type="PROSITE" id="PS50011">
    <property type="entry name" value="PROTEIN_KINASE_DOM"/>
    <property type="match status" value="1"/>
</dbReference>
<dbReference type="InterPro" id="IPR000719">
    <property type="entry name" value="Prot_kinase_dom"/>
</dbReference>
<comment type="caution">
    <text evidence="7">The sequence shown here is derived from an EMBL/GenBank/DDBJ whole genome shotgun (WGS) entry which is preliminary data.</text>
</comment>
<keyword evidence="5" id="KW-0067">ATP-binding</keyword>
<dbReference type="PROSITE" id="PS00107">
    <property type="entry name" value="PROTEIN_KINASE_ATP"/>
    <property type="match status" value="1"/>
</dbReference>
<feature type="repeat" description="PPR" evidence="4">
    <location>
        <begin position="180"/>
        <end position="214"/>
    </location>
</feature>
<dbReference type="Pfam" id="PF01535">
    <property type="entry name" value="PPR"/>
    <property type="match status" value="1"/>
</dbReference>
<evidence type="ECO:0000259" key="6">
    <source>
        <dbReference type="PROSITE" id="PS50011"/>
    </source>
</evidence>
<dbReference type="EMBL" id="JASCZI010060986">
    <property type="protein sequence ID" value="MED6137122.1"/>
    <property type="molecule type" value="Genomic_DNA"/>
</dbReference>
<protein>
    <recommendedName>
        <fullName evidence="6">Protein kinase domain-containing protein</fullName>
    </recommendedName>
</protein>
<reference evidence="7 8" key="1">
    <citation type="journal article" date="2023" name="Plants (Basel)">
        <title>Bridging the Gap: Combining Genomics and Transcriptomics Approaches to Understand Stylosanthes scabra, an Orphan Legume from the Brazilian Caatinga.</title>
        <authorList>
            <person name="Ferreira-Neto J.R.C."/>
            <person name="da Silva M.D."/>
            <person name="Binneck E."/>
            <person name="de Melo N.F."/>
            <person name="da Silva R.H."/>
            <person name="de Melo A.L.T.M."/>
            <person name="Pandolfi V."/>
            <person name="Bustamante F.O."/>
            <person name="Brasileiro-Vidal A.C."/>
            <person name="Benko-Iseppon A.M."/>
        </authorList>
    </citation>
    <scope>NUCLEOTIDE SEQUENCE [LARGE SCALE GENOMIC DNA]</scope>
    <source>
        <tissue evidence="7">Leaves</tissue>
    </source>
</reference>
<dbReference type="InterPro" id="IPR046848">
    <property type="entry name" value="E_motif"/>
</dbReference>
<feature type="repeat" description="PPR" evidence="4">
    <location>
        <begin position="351"/>
        <end position="385"/>
    </location>
</feature>
<feature type="repeat" description="PPR" evidence="4">
    <location>
        <begin position="250"/>
        <end position="284"/>
    </location>
</feature>
<dbReference type="InterPro" id="IPR025287">
    <property type="entry name" value="WAK_GUB"/>
</dbReference>
<dbReference type="Gene3D" id="3.30.200.20">
    <property type="entry name" value="Phosphorylase Kinase, domain 1"/>
    <property type="match status" value="1"/>
</dbReference>
<dbReference type="Proteomes" id="UP001341840">
    <property type="component" value="Unassembled WGS sequence"/>
</dbReference>
<proteinExistence type="predicted"/>
<dbReference type="PROSITE" id="PS51375">
    <property type="entry name" value="PPR"/>
    <property type="match status" value="6"/>
</dbReference>
<dbReference type="Pfam" id="PF13947">
    <property type="entry name" value="GUB_WAK_bind"/>
    <property type="match status" value="1"/>
</dbReference>
<evidence type="ECO:0000256" key="3">
    <source>
        <dbReference type="ARBA" id="ARBA00022737"/>
    </source>
</evidence>
<feature type="repeat" description="PPR" evidence="4">
    <location>
        <begin position="215"/>
        <end position="249"/>
    </location>
</feature>
<dbReference type="InterPro" id="IPR046960">
    <property type="entry name" value="PPR_At4g14850-like_plant"/>
</dbReference>
<dbReference type="NCBIfam" id="TIGR00756">
    <property type="entry name" value="PPR"/>
    <property type="match status" value="6"/>
</dbReference>